<name>A0A6J7R3W8_9ZZZZ</name>
<evidence type="ECO:0000313" key="2">
    <source>
        <dbReference type="EMBL" id="CAB5022434.1"/>
    </source>
</evidence>
<evidence type="ECO:0000313" key="1">
    <source>
        <dbReference type="EMBL" id="CAB4951952.1"/>
    </source>
</evidence>
<organism evidence="2">
    <name type="scientific">freshwater metagenome</name>
    <dbReference type="NCBI Taxonomy" id="449393"/>
    <lineage>
        <taxon>unclassified sequences</taxon>
        <taxon>metagenomes</taxon>
        <taxon>ecological metagenomes</taxon>
    </lineage>
</organism>
<dbReference type="EMBL" id="CAFBOZ010000309">
    <property type="protein sequence ID" value="CAB5022434.1"/>
    <property type="molecule type" value="Genomic_DNA"/>
</dbReference>
<proteinExistence type="predicted"/>
<sequence>MTTATEHNPVHETPTNTPIAMTGTWFGRWGNEAYELRSGLPYAQALRVATAWALRDLDESGVEVDVDIFAEGNEWIIDVVAFETAPVVTQLGSRRARIDSSGRLVA</sequence>
<gene>
    <name evidence="1" type="ORF">UFOPK3773_01458</name>
    <name evidence="2" type="ORF">UFOPK3992_01793</name>
</gene>
<accession>A0A6J7R3W8</accession>
<protein>
    <submittedName>
        <fullName evidence="2">Unannotated protein</fullName>
    </submittedName>
</protein>
<dbReference type="AlphaFoldDB" id="A0A6J7R3W8"/>
<dbReference type="EMBL" id="CAFBNF010000177">
    <property type="protein sequence ID" value="CAB4951952.1"/>
    <property type="molecule type" value="Genomic_DNA"/>
</dbReference>
<reference evidence="2" key="1">
    <citation type="submission" date="2020-05" db="EMBL/GenBank/DDBJ databases">
        <authorList>
            <person name="Chiriac C."/>
            <person name="Salcher M."/>
            <person name="Ghai R."/>
            <person name="Kavagutti S V."/>
        </authorList>
    </citation>
    <scope>NUCLEOTIDE SEQUENCE</scope>
</reference>